<organism evidence="1 2">
    <name type="scientific">Candidatus Regiella insecticola 5.15</name>
    <dbReference type="NCBI Taxonomy" id="1005043"/>
    <lineage>
        <taxon>Bacteria</taxon>
        <taxon>Pseudomonadati</taxon>
        <taxon>Pseudomonadota</taxon>
        <taxon>Gammaproteobacteria</taxon>
        <taxon>Enterobacterales</taxon>
        <taxon>Enterobacteriaceae</taxon>
        <taxon>aphid secondary symbionts</taxon>
        <taxon>Candidatus Regiella</taxon>
    </lineage>
</organism>
<evidence type="ECO:0000313" key="1">
    <source>
        <dbReference type="EMBL" id="EGY27872.1"/>
    </source>
</evidence>
<name>G2H2A4_9ENTR</name>
<dbReference type="PATRIC" id="fig|1005043.3.peg.2027"/>
<dbReference type="InterPro" id="IPR036388">
    <property type="entry name" value="WH-like_DNA-bd_sf"/>
</dbReference>
<reference evidence="1 2" key="1">
    <citation type="journal article" date="2012" name="Genome Res.">
        <title>Genomic basis of endosymbiont-conferred protection against an insect parasitoid.</title>
        <authorList>
            <person name="Hansen A.K."/>
            <person name="Vorburger C."/>
            <person name="Moran N.A."/>
        </authorList>
    </citation>
    <scope>NUCLEOTIDE SEQUENCE [LARGE SCALE GENOMIC DNA]</scope>
    <source>
        <strain evidence="2">R5.15</strain>
    </source>
</reference>
<dbReference type="GO" id="GO:0006355">
    <property type="term" value="P:regulation of DNA-templated transcription"/>
    <property type="evidence" value="ECO:0007669"/>
    <property type="project" value="InterPro"/>
</dbReference>
<dbReference type="Gene3D" id="1.10.10.10">
    <property type="entry name" value="Winged helix-like DNA-binding domain superfamily/Winged helix DNA-binding domain"/>
    <property type="match status" value="1"/>
</dbReference>
<gene>
    <name evidence="1" type="ORF">Rin_00022030</name>
</gene>
<keyword evidence="2" id="KW-1185">Reference proteome</keyword>
<comment type="caution">
    <text evidence="1">The sequence shown here is derived from an EMBL/GenBank/DDBJ whole genome shotgun (WGS) entry which is preliminary data.</text>
</comment>
<dbReference type="OrthoDB" id="6191871at2"/>
<accession>G2H2A4</accession>
<dbReference type="GO" id="GO:0003677">
    <property type="term" value="F:DNA binding"/>
    <property type="evidence" value="ECO:0007669"/>
    <property type="project" value="UniProtKB-KW"/>
</dbReference>
<protein>
    <submittedName>
        <fullName evidence="1">Response regulator containing a CheY-like receiver domain and an HTH DNA-binding domain</fullName>
    </submittedName>
</protein>
<keyword evidence="1" id="KW-0238">DNA-binding</keyword>
<dbReference type="AlphaFoldDB" id="G2H2A4"/>
<dbReference type="EMBL" id="AGCA01000520">
    <property type="protein sequence ID" value="EGY27872.1"/>
    <property type="molecule type" value="Genomic_DNA"/>
</dbReference>
<sequence length="239" mass="27631">MVNTIDHEKTIDSQCIKAESLGSLISFMENNEEPWGVKDCNSRFVYVNKPTLKFSGLPNKFNIEGRLDSECSGASWADFEADLQKQDREVEKSKKRGAMIQTNLWGREHTLCEKFPLFNNDKQCIGTVYHVRKFNFVSLYELFNDKIPPVLTTTPPDNKFKFTEKELEIIFCLLHTHMSAKEIGKKLNLSHRTVENKLQVLYKQKAGVNSSNQLREFCRAEGFDQYIPARFFKAGVQFI</sequence>
<dbReference type="SUPFAM" id="SSF46894">
    <property type="entry name" value="C-terminal effector domain of the bipartite response regulators"/>
    <property type="match status" value="1"/>
</dbReference>
<proteinExistence type="predicted"/>
<evidence type="ECO:0000313" key="2">
    <source>
        <dbReference type="Proteomes" id="UP000004116"/>
    </source>
</evidence>
<dbReference type="InterPro" id="IPR016032">
    <property type="entry name" value="Sig_transdc_resp-reg_C-effctor"/>
</dbReference>
<dbReference type="Proteomes" id="UP000004116">
    <property type="component" value="Unassembled WGS sequence"/>
</dbReference>